<evidence type="ECO:0000259" key="3">
    <source>
        <dbReference type="PROSITE" id="PS51272"/>
    </source>
</evidence>
<sequence>MPLSSRFGFGLALSLIAGAGATIGALNPAIAQQQTFSDVSNEQFYAPYINRLSSLEIIKGFPDGTFHPNEPITRSQFAAILRQASFSQGGRTSAQSFSDVPANYWAADAIGAARANGFLSGYPGNQFKPEQKITRAEVLVSLANGLKYSGGSPTNLTYYRDANEVPTYARSAIAAADIAKLTNISGFPSAKNPLDLNHLYPNRAATRAEVAAFITQVFTNRGSFPPVPSLASEWPRDPVATLAVSASQVGVSDNGQRVVTLSDDGQTIQVWDTKTGESVAKVYRDNGRTHFDSVAISADGSRFAAIAQTAPVLTHLEAYMWNVQTGEEGGWSQSLGYLLGDSKGVIIDTTAKVAFSPDGRTLLTKVSPDSSSKDPDPGSKGPAKNEIRLLNSATGEVVQTFEMSDDPGDRDIRQFDFSPDGTLLAGAGYMPSPNMPPWNGKDYGESIDVWRLSDGKRLSTLSNWNLLSTGNPFLSVPETLPDYGGFVWMGFLPDNRVSVVTQEQASQQRNIWNPQTDEVSHAEAPFPSDSEIAPDYTSRDGQYFYINGDPKGGKLANFSTLEVRYLSNTPDKAGSFSANGNYLAIANDRVVQVFAKSNQP</sequence>
<dbReference type="PROSITE" id="PS51272">
    <property type="entry name" value="SLH"/>
    <property type="match status" value="3"/>
</dbReference>
<feature type="domain" description="SLH" evidence="3">
    <location>
        <begin position="32"/>
        <end position="92"/>
    </location>
</feature>
<dbReference type="InterPro" id="IPR001119">
    <property type="entry name" value="SLH_dom"/>
</dbReference>
<dbReference type="Gene3D" id="2.130.10.10">
    <property type="entry name" value="YVTN repeat-like/Quinoprotein amine dehydrogenase"/>
    <property type="match status" value="1"/>
</dbReference>
<feature type="chain" id="PRO_5015892189" description="SLH domain-containing protein" evidence="2">
    <location>
        <begin position="20"/>
        <end position="600"/>
    </location>
</feature>
<dbReference type="AlphaFoldDB" id="A0A2W4UK98"/>
<protein>
    <recommendedName>
        <fullName evidence="3">SLH domain-containing protein</fullName>
    </recommendedName>
</protein>
<organism evidence="4 5">
    <name type="scientific">Leptolyngbya foveolarum</name>
    <dbReference type="NCBI Taxonomy" id="47253"/>
    <lineage>
        <taxon>Bacteria</taxon>
        <taxon>Bacillati</taxon>
        <taxon>Cyanobacteriota</taxon>
        <taxon>Cyanophyceae</taxon>
        <taxon>Leptolyngbyales</taxon>
        <taxon>Leptolyngbyaceae</taxon>
        <taxon>Leptolyngbya group</taxon>
        <taxon>Leptolyngbya</taxon>
    </lineage>
</organism>
<reference evidence="5" key="1">
    <citation type="submission" date="2018-04" db="EMBL/GenBank/DDBJ databases">
        <authorList>
            <person name="Cornet L."/>
        </authorList>
    </citation>
    <scope>NUCLEOTIDE SEQUENCE [LARGE SCALE GENOMIC DNA]</scope>
</reference>
<dbReference type="Proteomes" id="UP000249354">
    <property type="component" value="Unassembled WGS sequence"/>
</dbReference>
<dbReference type="InterPro" id="IPR051465">
    <property type="entry name" value="Cell_Envelope_Struct_Comp"/>
</dbReference>
<dbReference type="EMBL" id="QBMC01000025">
    <property type="protein sequence ID" value="PZO20872.1"/>
    <property type="molecule type" value="Genomic_DNA"/>
</dbReference>
<evidence type="ECO:0000313" key="4">
    <source>
        <dbReference type="EMBL" id="PZO20872.1"/>
    </source>
</evidence>
<dbReference type="InterPro" id="IPR015943">
    <property type="entry name" value="WD40/YVTN_repeat-like_dom_sf"/>
</dbReference>
<dbReference type="PANTHER" id="PTHR43308:SF5">
    <property type="entry name" value="S-LAYER PROTEIN _ PEPTIDOGLYCAN ENDO-BETA-N-ACETYLGLUCOSAMINIDASE"/>
    <property type="match status" value="1"/>
</dbReference>
<proteinExistence type="predicted"/>
<reference evidence="4 5" key="2">
    <citation type="submission" date="2018-06" db="EMBL/GenBank/DDBJ databases">
        <title>Metagenomic assembly of (sub)arctic Cyanobacteria and their associated microbiome from non-axenic cultures.</title>
        <authorList>
            <person name="Baurain D."/>
        </authorList>
    </citation>
    <scope>NUCLEOTIDE SEQUENCE [LARGE SCALE GENOMIC DNA]</scope>
    <source>
        <strain evidence="4">ULC129bin1</strain>
    </source>
</reference>
<name>A0A2W4UK98_9CYAN</name>
<feature type="region of interest" description="Disordered" evidence="1">
    <location>
        <begin position="362"/>
        <end position="386"/>
    </location>
</feature>
<feature type="domain" description="SLH" evidence="3">
    <location>
        <begin position="157"/>
        <end position="228"/>
    </location>
</feature>
<evidence type="ECO:0000313" key="5">
    <source>
        <dbReference type="Proteomes" id="UP000249354"/>
    </source>
</evidence>
<evidence type="ECO:0000256" key="1">
    <source>
        <dbReference type="SAM" id="MobiDB-lite"/>
    </source>
</evidence>
<feature type="domain" description="SLH" evidence="3">
    <location>
        <begin position="93"/>
        <end position="156"/>
    </location>
</feature>
<dbReference type="SUPFAM" id="SSF82171">
    <property type="entry name" value="DPP6 N-terminal domain-like"/>
    <property type="match status" value="1"/>
</dbReference>
<feature type="signal peptide" evidence="2">
    <location>
        <begin position="1"/>
        <end position="19"/>
    </location>
</feature>
<accession>A0A2W4UK98</accession>
<evidence type="ECO:0000256" key="2">
    <source>
        <dbReference type="SAM" id="SignalP"/>
    </source>
</evidence>
<keyword evidence="2" id="KW-0732">Signal</keyword>
<comment type="caution">
    <text evidence="4">The sequence shown here is derived from an EMBL/GenBank/DDBJ whole genome shotgun (WGS) entry which is preliminary data.</text>
</comment>
<dbReference type="PANTHER" id="PTHR43308">
    <property type="entry name" value="OUTER MEMBRANE PROTEIN ALPHA-RELATED"/>
    <property type="match status" value="1"/>
</dbReference>
<dbReference type="Pfam" id="PF00395">
    <property type="entry name" value="SLH"/>
    <property type="match status" value="2"/>
</dbReference>
<gene>
    <name evidence="4" type="ORF">DCF25_05825</name>
</gene>
<feature type="compositionally biased region" description="Basic and acidic residues" evidence="1">
    <location>
        <begin position="371"/>
        <end position="386"/>
    </location>
</feature>